<gene>
    <name evidence="2" type="ORF">ACFS7Z_01995</name>
</gene>
<feature type="signal peptide" evidence="1">
    <location>
        <begin position="1"/>
        <end position="25"/>
    </location>
</feature>
<sequence>MLFFLKNRCFAAAFMFCCAFQSCHIIPDALAPVEQDSVPISTIYTIKEGSHHAEQNPFMQRNVNKVRFTATFDSTAIYAFRDTANQRDMNKLYGLADCNTSHHSNSVRFGWRWYKNRLEVHGYTYNNKALVAGFIGLVKVGKASVYEITLEDSAYVLTLDGKSVKFPRACSGTANGYKLYPYFGGDEVAPHDVTIAIQEFL</sequence>
<dbReference type="Proteomes" id="UP001597641">
    <property type="component" value="Unassembled WGS sequence"/>
</dbReference>
<reference evidence="3" key="1">
    <citation type="journal article" date="2019" name="Int. J. Syst. Evol. Microbiol.">
        <title>The Global Catalogue of Microorganisms (GCM) 10K type strain sequencing project: providing services to taxonomists for standard genome sequencing and annotation.</title>
        <authorList>
            <consortium name="The Broad Institute Genomics Platform"/>
            <consortium name="The Broad Institute Genome Sequencing Center for Infectious Disease"/>
            <person name="Wu L."/>
            <person name="Ma J."/>
        </authorList>
    </citation>
    <scope>NUCLEOTIDE SEQUENCE [LARGE SCALE GENOMIC DNA]</scope>
    <source>
        <strain evidence="3">KCTC 23984</strain>
    </source>
</reference>
<evidence type="ECO:0000256" key="1">
    <source>
        <dbReference type="SAM" id="SignalP"/>
    </source>
</evidence>
<dbReference type="PROSITE" id="PS51257">
    <property type="entry name" value="PROKAR_LIPOPROTEIN"/>
    <property type="match status" value="1"/>
</dbReference>
<name>A0ABW6BQ39_9BACT</name>
<organism evidence="2 3">
    <name type="scientific">Pontibacter toksunensis</name>
    <dbReference type="NCBI Taxonomy" id="1332631"/>
    <lineage>
        <taxon>Bacteria</taxon>
        <taxon>Pseudomonadati</taxon>
        <taxon>Bacteroidota</taxon>
        <taxon>Cytophagia</taxon>
        <taxon>Cytophagales</taxon>
        <taxon>Hymenobacteraceae</taxon>
        <taxon>Pontibacter</taxon>
    </lineage>
</organism>
<dbReference type="RefSeq" id="WP_377480091.1">
    <property type="nucleotide sequence ID" value="NZ_JBHUOX010000001.1"/>
</dbReference>
<keyword evidence="1" id="KW-0732">Signal</keyword>
<evidence type="ECO:0008006" key="4">
    <source>
        <dbReference type="Google" id="ProtNLM"/>
    </source>
</evidence>
<keyword evidence="3" id="KW-1185">Reference proteome</keyword>
<comment type="caution">
    <text evidence="2">The sequence shown here is derived from an EMBL/GenBank/DDBJ whole genome shotgun (WGS) entry which is preliminary data.</text>
</comment>
<evidence type="ECO:0000313" key="2">
    <source>
        <dbReference type="EMBL" id="MFD2999117.1"/>
    </source>
</evidence>
<proteinExistence type="predicted"/>
<dbReference type="EMBL" id="JBHUOX010000001">
    <property type="protein sequence ID" value="MFD2999117.1"/>
    <property type="molecule type" value="Genomic_DNA"/>
</dbReference>
<accession>A0ABW6BQ39</accession>
<evidence type="ECO:0000313" key="3">
    <source>
        <dbReference type="Proteomes" id="UP001597641"/>
    </source>
</evidence>
<feature type="chain" id="PRO_5045537439" description="Lipoprotein" evidence="1">
    <location>
        <begin position="26"/>
        <end position="201"/>
    </location>
</feature>
<protein>
    <recommendedName>
        <fullName evidence="4">Lipoprotein</fullName>
    </recommendedName>
</protein>